<dbReference type="PANTHER" id="PTHR43182">
    <property type="entry name" value="COBALT-PRECORRIN-6B C(15)-METHYLTRANSFERASE (DECARBOXYLATING)"/>
    <property type="match status" value="1"/>
</dbReference>
<organism evidence="7 8">
    <name type="scientific">Denitrovibrio acetiphilus (strain DSM 12809 / NBRC 114555 / N2460)</name>
    <dbReference type="NCBI Taxonomy" id="522772"/>
    <lineage>
        <taxon>Bacteria</taxon>
        <taxon>Pseudomonadati</taxon>
        <taxon>Deferribacterota</taxon>
        <taxon>Deferribacteres</taxon>
        <taxon>Deferribacterales</taxon>
        <taxon>Geovibrionaceae</taxon>
        <taxon>Denitrovibrio</taxon>
    </lineage>
</organism>
<dbReference type="InterPro" id="IPR014777">
    <property type="entry name" value="4pyrrole_Mease_sub1"/>
</dbReference>
<dbReference type="Pfam" id="PF00590">
    <property type="entry name" value="TP_methylase"/>
    <property type="match status" value="1"/>
</dbReference>
<evidence type="ECO:0000256" key="3">
    <source>
        <dbReference type="ARBA" id="ARBA00022603"/>
    </source>
</evidence>
<evidence type="ECO:0000313" key="7">
    <source>
        <dbReference type="EMBL" id="ADD66967.1"/>
    </source>
</evidence>
<dbReference type="RefSeq" id="WP_013009515.1">
    <property type="nucleotide sequence ID" value="NC_013943.1"/>
</dbReference>
<dbReference type="InterPro" id="IPR050714">
    <property type="entry name" value="Cobalamin_biosynth_MTase"/>
</dbReference>
<dbReference type="Gene3D" id="3.30.950.10">
    <property type="entry name" value="Methyltransferase, Cobalt-precorrin-4 Transmethylase, Domain 2"/>
    <property type="match status" value="1"/>
</dbReference>
<evidence type="ECO:0000256" key="4">
    <source>
        <dbReference type="ARBA" id="ARBA00022679"/>
    </source>
</evidence>
<gene>
    <name evidence="7" type="ordered locus">Dacet_0162</name>
</gene>
<dbReference type="Proteomes" id="UP000002012">
    <property type="component" value="Chromosome"/>
</dbReference>
<keyword evidence="5" id="KW-0949">S-adenosyl-L-methionine</keyword>
<dbReference type="PANTHER" id="PTHR43182:SF1">
    <property type="entry name" value="COBALT-PRECORRIN-7 C(5)-METHYLTRANSFERASE"/>
    <property type="match status" value="1"/>
</dbReference>
<dbReference type="InParanoid" id="D4H1Z0"/>
<dbReference type="InterPro" id="IPR014776">
    <property type="entry name" value="4pyrrole_Mease_sub2"/>
</dbReference>
<dbReference type="Gene3D" id="3.40.1010.10">
    <property type="entry name" value="Cobalt-precorrin-4 Transmethylase, Domain 1"/>
    <property type="match status" value="1"/>
</dbReference>
<protein>
    <submittedName>
        <fullName evidence="7">Precorrin-6y C5,15-methyltransferase (Decarboxylating), CbiE subunit</fullName>
    </submittedName>
</protein>
<dbReference type="HOGENOM" id="CLU_089162_2_0_0"/>
<dbReference type="InterPro" id="IPR035996">
    <property type="entry name" value="4pyrrol_Methylase_sf"/>
</dbReference>
<evidence type="ECO:0000313" key="8">
    <source>
        <dbReference type="Proteomes" id="UP000002012"/>
    </source>
</evidence>
<sequence>MANITIVSMGPGSIDHLTWEAVQALYNADILIGSKKFKDLYPEYVMLSSDHLVESTIQLVKENLDKKIAVLVTGDAGFYSLGKSIIREFGRKSVNVVAGVSVVQLAFAKLCEPWQDARFISVHGRDAEVIDGIIDDKFLILCDNKNSAANIVSKLIGLIESHDIFVMEDLGLENEKITAIQNPTDTEKLNNSSLSVVIGIRREHE</sequence>
<dbReference type="CDD" id="cd11644">
    <property type="entry name" value="Precorrin-6Y-MT"/>
    <property type="match status" value="1"/>
</dbReference>
<dbReference type="SUPFAM" id="SSF53790">
    <property type="entry name" value="Tetrapyrrole methylase"/>
    <property type="match status" value="1"/>
</dbReference>
<dbReference type="STRING" id="522772.Dacet_0162"/>
<dbReference type="PaxDb" id="522772-Dacet_0162"/>
<name>D4H1Z0_DENA2</name>
<dbReference type="InterPro" id="IPR012818">
    <property type="entry name" value="CbiE"/>
</dbReference>
<evidence type="ECO:0000256" key="5">
    <source>
        <dbReference type="ARBA" id="ARBA00022691"/>
    </source>
</evidence>
<dbReference type="GO" id="GO:0009236">
    <property type="term" value="P:cobalamin biosynthetic process"/>
    <property type="evidence" value="ECO:0007669"/>
    <property type="project" value="UniProtKB-UniPathway"/>
</dbReference>
<dbReference type="GO" id="GO:0008276">
    <property type="term" value="F:protein methyltransferase activity"/>
    <property type="evidence" value="ECO:0007669"/>
    <property type="project" value="InterPro"/>
</dbReference>
<evidence type="ECO:0000256" key="2">
    <source>
        <dbReference type="ARBA" id="ARBA00022573"/>
    </source>
</evidence>
<comment type="pathway">
    <text evidence="1">Cofactor biosynthesis; adenosylcobalamin biosynthesis.</text>
</comment>
<evidence type="ECO:0000256" key="1">
    <source>
        <dbReference type="ARBA" id="ARBA00004953"/>
    </source>
</evidence>
<keyword evidence="2" id="KW-0169">Cobalamin biosynthesis</keyword>
<dbReference type="EMBL" id="CP001968">
    <property type="protein sequence ID" value="ADD66967.1"/>
    <property type="molecule type" value="Genomic_DNA"/>
</dbReference>
<feature type="domain" description="Tetrapyrrole methylase" evidence="6">
    <location>
        <begin position="4"/>
        <end position="178"/>
    </location>
</feature>
<dbReference type="eggNOG" id="COG2241">
    <property type="taxonomic scope" value="Bacteria"/>
</dbReference>
<keyword evidence="8" id="KW-1185">Reference proteome</keyword>
<keyword evidence="3 7" id="KW-0489">Methyltransferase</keyword>
<dbReference type="InterPro" id="IPR000878">
    <property type="entry name" value="4pyrrol_Mease"/>
</dbReference>
<dbReference type="UniPathway" id="UPA00148"/>
<dbReference type="NCBIfam" id="TIGR02467">
    <property type="entry name" value="CbiE"/>
    <property type="match status" value="1"/>
</dbReference>
<proteinExistence type="predicted"/>
<dbReference type="AlphaFoldDB" id="D4H1Z0"/>
<dbReference type="KEGG" id="dap:Dacet_0162"/>
<reference evidence="7 8" key="1">
    <citation type="journal article" date="2010" name="Stand. Genomic Sci.">
        <title>Complete genome sequence of Denitrovibrio acetiphilus type strain (N2460).</title>
        <authorList>
            <person name="Kiss H."/>
            <person name="Lang E."/>
            <person name="Lapidus A."/>
            <person name="Copeland A."/>
            <person name="Nolan M."/>
            <person name="Glavina Del Rio T."/>
            <person name="Chen F."/>
            <person name="Lucas S."/>
            <person name="Tice H."/>
            <person name="Cheng J.F."/>
            <person name="Han C."/>
            <person name="Goodwin L."/>
            <person name="Pitluck S."/>
            <person name="Liolios K."/>
            <person name="Pati A."/>
            <person name="Ivanova N."/>
            <person name="Mavromatis K."/>
            <person name="Chen A."/>
            <person name="Palaniappan K."/>
            <person name="Land M."/>
            <person name="Hauser L."/>
            <person name="Chang Y.J."/>
            <person name="Jeffries C.D."/>
            <person name="Detter J.C."/>
            <person name="Brettin T."/>
            <person name="Spring S."/>
            <person name="Rohde M."/>
            <person name="Goker M."/>
            <person name="Woyke T."/>
            <person name="Bristow J."/>
            <person name="Eisen J.A."/>
            <person name="Markowitz V."/>
            <person name="Hugenholtz P."/>
            <person name="Kyrpides N.C."/>
            <person name="Klenk H.P."/>
        </authorList>
    </citation>
    <scope>NUCLEOTIDE SEQUENCE [LARGE SCALE GENOMIC DNA]</scope>
    <source>
        <strain evidence="8">DSM 12809 / NBRC 114555 / N2460</strain>
    </source>
</reference>
<dbReference type="GO" id="GO:0032259">
    <property type="term" value="P:methylation"/>
    <property type="evidence" value="ECO:0007669"/>
    <property type="project" value="UniProtKB-KW"/>
</dbReference>
<keyword evidence="4 7" id="KW-0808">Transferase</keyword>
<evidence type="ECO:0000259" key="6">
    <source>
        <dbReference type="Pfam" id="PF00590"/>
    </source>
</evidence>
<dbReference type="OrthoDB" id="9780707at2"/>
<accession>D4H1Z0</accession>